<proteinExistence type="predicted"/>
<reference evidence="2" key="1">
    <citation type="submission" date="2017-04" db="EMBL/GenBank/DDBJ databases">
        <authorList>
            <person name="Varghese N."/>
            <person name="Submissions S."/>
        </authorList>
    </citation>
    <scope>NUCLEOTIDE SEQUENCE [LARGE SCALE GENOMIC DNA]</scope>
    <source>
        <strain evidence="2">B4P</strain>
    </source>
</reference>
<name>A0A1X7FVI2_9HYPH</name>
<sequence>MSSILHPKSIARNLVRVSGSAYRENIEIGEAGERARQADIAIRRFQAGVTGAGITLSHLADQGYKRSIVMAARETRFIGIAAYLGERRDTTASAISAL</sequence>
<evidence type="ECO:0000313" key="2">
    <source>
        <dbReference type="Proteomes" id="UP000192903"/>
    </source>
</evidence>
<dbReference type="STRING" id="464029.SAMN02982989_0944"/>
<keyword evidence="2" id="KW-1185">Reference proteome</keyword>
<evidence type="ECO:0000313" key="1">
    <source>
        <dbReference type="EMBL" id="SMF59408.1"/>
    </source>
</evidence>
<protein>
    <submittedName>
        <fullName evidence="1">Uncharacterized protein</fullName>
    </submittedName>
</protein>
<dbReference type="AlphaFoldDB" id="A0A1X7FVI2"/>
<dbReference type="EMBL" id="FXAF01000008">
    <property type="protein sequence ID" value="SMF59408.1"/>
    <property type="molecule type" value="Genomic_DNA"/>
</dbReference>
<gene>
    <name evidence="1" type="ORF">SAMN02982989_0944</name>
</gene>
<organism evidence="1 2">
    <name type="scientific">Xaviernesmea oryzae</name>
    <dbReference type="NCBI Taxonomy" id="464029"/>
    <lineage>
        <taxon>Bacteria</taxon>
        <taxon>Pseudomonadati</taxon>
        <taxon>Pseudomonadota</taxon>
        <taxon>Alphaproteobacteria</taxon>
        <taxon>Hyphomicrobiales</taxon>
        <taxon>Rhizobiaceae</taxon>
        <taxon>Rhizobium/Agrobacterium group</taxon>
        <taxon>Xaviernesmea</taxon>
    </lineage>
</organism>
<dbReference type="RefSeq" id="WP_085423838.1">
    <property type="nucleotide sequence ID" value="NZ_FXAF01000008.1"/>
</dbReference>
<dbReference type="Proteomes" id="UP000192903">
    <property type="component" value="Unassembled WGS sequence"/>
</dbReference>
<accession>A0A1X7FVI2</accession>
<dbReference type="OrthoDB" id="8372211at2"/>